<keyword evidence="6 7" id="KW-0511">Multifunctional enzyme</keyword>
<keyword evidence="10" id="KW-0436">Ligase</keyword>
<dbReference type="SUPFAM" id="SSF81301">
    <property type="entry name" value="Nucleotidyltransferase"/>
    <property type="match status" value="2"/>
</dbReference>
<keyword evidence="1 7" id="KW-0808">Transferase</keyword>
<dbReference type="FunFam" id="3.30.460.10:FF:000009">
    <property type="entry name" value="Bifunctional glutamine synthetase adenylyltransferase/adenylyl-removing enzyme"/>
    <property type="match status" value="2"/>
</dbReference>
<proteinExistence type="inferred from homology"/>
<evidence type="ECO:0000256" key="3">
    <source>
        <dbReference type="ARBA" id="ARBA00022741"/>
    </source>
</evidence>
<dbReference type="NCBIfam" id="NF008292">
    <property type="entry name" value="PRK11072.1"/>
    <property type="match status" value="1"/>
</dbReference>
<dbReference type="InterPro" id="IPR043519">
    <property type="entry name" value="NT_sf"/>
</dbReference>
<keyword evidence="2 7" id="KW-0548">Nucleotidyltransferase</keyword>
<dbReference type="Gene3D" id="3.30.460.10">
    <property type="entry name" value="Beta Polymerase, domain 2"/>
    <property type="match status" value="2"/>
</dbReference>
<dbReference type="EC" id="2.7.7.89" evidence="7"/>
<evidence type="ECO:0000256" key="6">
    <source>
        <dbReference type="ARBA" id="ARBA00023268"/>
    </source>
</evidence>
<comment type="catalytic activity">
    <reaction evidence="7">
        <text>[glutamine synthetase]-L-tyrosine + ATP = [glutamine synthetase]-O(4)-(5'-adenylyl)-L-tyrosine + diphosphate</text>
        <dbReference type="Rhea" id="RHEA:18589"/>
        <dbReference type="Rhea" id="RHEA-COMP:10660"/>
        <dbReference type="Rhea" id="RHEA-COMP:10661"/>
        <dbReference type="ChEBI" id="CHEBI:30616"/>
        <dbReference type="ChEBI" id="CHEBI:33019"/>
        <dbReference type="ChEBI" id="CHEBI:46858"/>
        <dbReference type="ChEBI" id="CHEBI:83624"/>
        <dbReference type="EC" id="2.7.7.42"/>
    </reaction>
</comment>
<dbReference type="InterPro" id="IPR023057">
    <property type="entry name" value="GlnE"/>
</dbReference>
<dbReference type="CDD" id="cd05401">
    <property type="entry name" value="NT_GlnE_GlnD_like"/>
    <property type="match status" value="2"/>
</dbReference>
<dbReference type="Pfam" id="PF08335">
    <property type="entry name" value="GlnD_UR_UTase"/>
    <property type="match status" value="2"/>
</dbReference>
<organism evidence="10 11">
    <name type="scientific">Pseudohalioglobus sediminis</name>
    <dbReference type="NCBI Taxonomy" id="2606449"/>
    <lineage>
        <taxon>Bacteria</taxon>
        <taxon>Pseudomonadati</taxon>
        <taxon>Pseudomonadota</taxon>
        <taxon>Gammaproteobacteria</taxon>
        <taxon>Cellvibrionales</taxon>
        <taxon>Halieaceae</taxon>
        <taxon>Pseudohalioglobus</taxon>
    </lineage>
</organism>
<comment type="similarity">
    <text evidence="7">Belongs to the GlnE family.</text>
</comment>
<dbReference type="PANTHER" id="PTHR30621:SF0">
    <property type="entry name" value="BIFUNCTIONAL GLUTAMINE SYNTHETASE ADENYLYLTRANSFERASE_ADENYLYL-REMOVING ENZYME"/>
    <property type="match status" value="1"/>
</dbReference>
<dbReference type="Proteomes" id="UP000323708">
    <property type="component" value="Unassembled WGS sequence"/>
</dbReference>
<comment type="function">
    <text evidence="7">Involved in the regulation of glutamine synthetase GlnA, a key enzyme in the process to assimilate ammonia. When cellular nitrogen levels are high, the C-terminal adenylyl transferase (AT) inactivates GlnA by covalent transfer of an adenylyl group from ATP to specific tyrosine residue of GlnA, thus reducing its activity. Conversely, when nitrogen levels are low, the N-terminal adenylyl removase (AR) activates GlnA by removing the adenylyl group by phosphorolysis, increasing its activity. The regulatory region of GlnE binds the signal transduction protein PII (GlnB) which indicates the nitrogen status of the cell.</text>
</comment>
<feature type="domain" description="PII-uridylyltransferase/Glutamine-synthetase adenylyltransferase" evidence="9">
    <location>
        <begin position="314"/>
        <end position="452"/>
    </location>
</feature>
<evidence type="ECO:0000256" key="4">
    <source>
        <dbReference type="ARBA" id="ARBA00022840"/>
    </source>
</evidence>
<dbReference type="GO" id="GO:0000820">
    <property type="term" value="P:regulation of glutamine family amino acid metabolic process"/>
    <property type="evidence" value="ECO:0007669"/>
    <property type="project" value="UniProtKB-UniRule"/>
</dbReference>
<evidence type="ECO:0000256" key="7">
    <source>
        <dbReference type="HAMAP-Rule" id="MF_00802"/>
    </source>
</evidence>
<dbReference type="InterPro" id="IPR013546">
    <property type="entry name" value="PII_UdlTrfase/GS_AdlTrfase"/>
</dbReference>
<feature type="domain" description="PII-uridylyltransferase/Glutamine-synthetase adenylyltransferase" evidence="9">
    <location>
        <begin position="852"/>
        <end position="928"/>
    </location>
</feature>
<feature type="domain" description="Glutamate-ammonia ligase adenylyltransferase repeated" evidence="8">
    <location>
        <begin position="46"/>
        <end position="289"/>
    </location>
</feature>
<dbReference type="RefSeq" id="WP_149611767.1">
    <property type="nucleotide sequence ID" value="NZ_VTUX01000005.1"/>
</dbReference>
<dbReference type="Gene3D" id="1.20.120.330">
    <property type="entry name" value="Nucleotidyltransferases domain 2"/>
    <property type="match status" value="2"/>
</dbReference>
<feature type="region of interest" description="Adenylyl transferase" evidence="7">
    <location>
        <begin position="464"/>
        <end position="960"/>
    </location>
</feature>
<dbReference type="FunFam" id="1.20.120.330:FF:000005">
    <property type="entry name" value="Bifunctional glutamine synthetase adenylyltransferase/adenylyl-removing enzyme"/>
    <property type="match status" value="1"/>
</dbReference>
<evidence type="ECO:0000259" key="8">
    <source>
        <dbReference type="Pfam" id="PF03710"/>
    </source>
</evidence>
<dbReference type="GO" id="GO:0047388">
    <property type="term" value="F:[glutamine synthetase]-adenylyl-L-tyrosine phosphorylase activity"/>
    <property type="evidence" value="ECO:0007669"/>
    <property type="project" value="UniProtKB-EC"/>
</dbReference>
<sequence>MSLSTVPLPEPLAAQADVAWSNILERASAPGAQALQDAVAPAPLASQVARMLACSPFVSDLARRKPALLLELLTSGELQATLPEAQFREGLRGQLEAEGAELSSVLRRYRQRHMLRIVWRDFCRLADTLETVRDTSLLAEACIGEALRVSQQALERRFGTPIGKRSGRPQQLIVLAMGKLGARELNVSSDIDLIFAFPEAGYTDSEKRPISNEEFFTKVGQGVIAALDQITPEGFVFRVDMRLRPYGESGALVHNFTALEEYYQDQGRDWERYALIKANPVTGDADCAAELMLSLRPFIYRRYVDFGVIESLRGMKQMITAEVRRRGLEDNVKLGHGGIREIEFIAQCFQLIRGGRDLGLQQRELLKVLDECAELGCLPRHAVDELKSAYLFLRDSEHAIQGYRDQQTQELPTDELQRLAMATVMGFEEWDTYRAALESHRATVSAHFSELIAPPEDDADAEVAADDSDLWGDNISVEALSDIGFADPEASLQRLHDLRASKRVVALQSEGRERLDQFMPQLLRACGETENPDLALERVLPLVVAVVRRSAYLVLLIENLPALAELVMLCGASPWIAEQMARHPVLLDELLDRASLYQPPDKEELRSELNQQVARLALDDLEAQMDALRYFKAAQVLRVAASEIAGRLPVMKVSDNLTWIAEVILEQVLAVAWANLTHKHGEPQREGEGYGFAVFGYGKLGGIELGYGSDLDLVFVSDAARQGSTSGARALDNTVFYMRLGQRIIHILEARMALGQLYEVDMRLRPDGDSGTLVPSLERFARYQQDDAWTWEHQALVRARFVAGDSGVADRFAGIREQVLCLPRNESEVAAEVVKMRRRMRDHLLPREAPDRFHLKQGSGGIVDIEFIVQFAVLAWANRHPRLAHWSDNVRILETLAREELLPEGEAQALTEAYLQYRGAAHQLALQQQPGEVDAALFATEREQVVRCWNTLFAEAEAIE</sequence>
<dbReference type="GO" id="GO:0016874">
    <property type="term" value="F:ligase activity"/>
    <property type="evidence" value="ECO:0007669"/>
    <property type="project" value="UniProtKB-KW"/>
</dbReference>
<feature type="region of interest" description="Adenylyl removase" evidence="7">
    <location>
        <begin position="1"/>
        <end position="456"/>
    </location>
</feature>
<evidence type="ECO:0000259" key="9">
    <source>
        <dbReference type="Pfam" id="PF08335"/>
    </source>
</evidence>
<dbReference type="EMBL" id="VTUX01000005">
    <property type="protein sequence ID" value="KAA1190612.1"/>
    <property type="molecule type" value="Genomic_DNA"/>
</dbReference>
<evidence type="ECO:0000313" key="11">
    <source>
        <dbReference type="Proteomes" id="UP000323708"/>
    </source>
</evidence>
<reference evidence="10 11" key="1">
    <citation type="submission" date="2019-09" db="EMBL/GenBank/DDBJ databases">
        <authorList>
            <person name="Chen X.-Y."/>
        </authorList>
    </citation>
    <scope>NUCLEOTIDE SEQUENCE [LARGE SCALE GENOMIC DNA]</scope>
    <source>
        <strain evidence="10 11">NY5</strain>
    </source>
</reference>
<evidence type="ECO:0000256" key="1">
    <source>
        <dbReference type="ARBA" id="ARBA00022679"/>
    </source>
</evidence>
<comment type="cofactor">
    <cofactor evidence="7">
        <name>Mg(2+)</name>
        <dbReference type="ChEBI" id="CHEBI:18420"/>
    </cofactor>
</comment>
<comment type="caution">
    <text evidence="10">The sequence shown here is derived from an EMBL/GenBank/DDBJ whole genome shotgun (WGS) entry which is preliminary data.</text>
</comment>
<dbReference type="GO" id="GO:0000287">
    <property type="term" value="F:magnesium ion binding"/>
    <property type="evidence" value="ECO:0007669"/>
    <property type="project" value="UniProtKB-UniRule"/>
</dbReference>
<evidence type="ECO:0000256" key="5">
    <source>
        <dbReference type="ARBA" id="ARBA00022842"/>
    </source>
</evidence>
<evidence type="ECO:0000256" key="2">
    <source>
        <dbReference type="ARBA" id="ARBA00022695"/>
    </source>
</evidence>
<name>A0A5B0WU53_9GAMM</name>
<evidence type="ECO:0000313" key="10">
    <source>
        <dbReference type="EMBL" id="KAA1190612.1"/>
    </source>
</evidence>
<dbReference type="GO" id="GO:0008882">
    <property type="term" value="F:[glutamate-ammonia-ligase] adenylyltransferase activity"/>
    <property type="evidence" value="ECO:0007669"/>
    <property type="project" value="UniProtKB-UniRule"/>
</dbReference>
<dbReference type="Gene3D" id="1.20.120.1510">
    <property type="match status" value="1"/>
</dbReference>
<dbReference type="SUPFAM" id="SSF81593">
    <property type="entry name" value="Nucleotidyltransferase substrate binding subunit/domain"/>
    <property type="match status" value="2"/>
</dbReference>
<protein>
    <recommendedName>
        <fullName evidence="7">Bifunctional glutamine synthetase adenylyltransferase/adenylyl-removing enzyme</fullName>
    </recommendedName>
    <alternativeName>
        <fullName evidence="7">ATP:glutamine synthetase adenylyltransferase</fullName>
    </alternativeName>
    <alternativeName>
        <fullName evidence="7">ATase</fullName>
    </alternativeName>
    <domain>
        <recommendedName>
            <fullName evidence="7">Glutamine synthetase adenylyl-L-tyrosine phosphorylase</fullName>
            <ecNumber evidence="7">2.7.7.89</ecNumber>
        </recommendedName>
        <alternativeName>
            <fullName evidence="7">Adenylyl removase</fullName>
            <shortName evidence="7">AR</shortName>
            <shortName evidence="7">AT-N</shortName>
        </alternativeName>
    </domain>
    <domain>
        <recommendedName>
            <fullName evidence="7">Glutamine synthetase adenylyl transferase</fullName>
            <ecNumber evidence="7">2.7.7.42</ecNumber>
        </recommendedName>
        <alternativeName>
            <fullName evidence="7">Adenylyl transferase</fullName>
            <shortName evidence="7">AT</shortName>
            <shortName evidence="7">AT-C</shortName>
        </alternativeName>
    </domain>
</protein>
<feature type="domain" description="Glutamate-ammonia ligase adenylyltransferase repeated" evidence="8">
    <location>
        <begin position="564"/>
        <end position="812"/>
    </location>
</feature>
<dbReference type="InterPro" id="IPR005190">
    <property type="entry name" value="GlnE_rpt_dom"/>
</dbReference>
<dbReference type="HAMAP" id="MF_00802">
    <property type="entry name" value="GlnE"/>
    <property type="match status" value="1"/>
</dbReference>
<dbReference type="AlphaFoldDB" id="A0A5B0WU53"/>
<dbReference type="GO" id="GO:0005524">
    <property type="term" value="F:ATP binding"/>
    <property type="evidence" value="ECO:0007669"/>
    <property type="project" value="UniProtKB-UniRule"/>
</dbReference>
<dbReference type="Pfam" id="PF03710">
    <property type="entry name" value="GlnE"/>
    <property type="match status" value="2"/>
</dbReference>
<keyword evidence="11" id="KW-1185">Reference proteome</keyword>
<dbReference type="PANTHER" id="PTHR30621">
    <property type="entry name" value="GLUTAMINE SYNTHETASE ADENYLYLTRANSFERASE"/>
    <property type="match status" value="1"/>
</dbReference>
<comment type="catalytic activity">
    <reaction evidence="7">
        <text>[glutamine synthetase]-O(4)-(5'-adenylyl)-L-tyrosine + phosphate = [glutamine synthetase]-L-tyrosine + ADP</text>
        <dbReference type="Rhea" id="RHEA:43716"/>
        <dbReference type="Rhea" id="RHEA-COMP:10660"/>
        <dbReference type="Rhea" id="RHEA-COMP:10661"/>
        <dbReference type="ChEBI" id="CHEBI:43474"/>
        <dbReference type="ChEBI" id="CHEBI:46858"/>
        <dbReference type="ChEBI" id="CHEBI:83624"/>
        <dbReference type="ChEBI" id="CHEBI:456216"/>
        <dbReference type="EC" id="2.7.7.89"/>
    </reaction>
</comment>
<gene>
    <name evidence="7 10" type="primary">glnE</name>
    <name evidence="10" type="ORF">F0M18_12435</name>
</gene>
<keyword evidence="3 7" id="KW-0547">Nucleotide-binding</keyword>
<keyword evidence="4 7" id="KW-0067">ATP-binding</keyword>
<keyword evidence="5 7" id="KW-0460">Magnesium</keyword>
<dbReference type="GO" id="GO:0005829">
    <property type="term" value="C:cytosol"/>
    <property type="evidence" value="ECO:0007669"/>
    <property type="project" value="TreeGrafter"/>
</dbReference>
<accession>A0A5B0WU53</accession>
<dbReference type="EC" id="2.7.7.42" evidence="7"/>